<evidence type="ECO:0000313" key="2">
    <source>
        <dbReference type="Proteomes" id="UP001605918"/>
    </source>
</evidence>
<dbReference type="EMBL" id="JBIEIL010000008">
    <property type="protein sequence ID" value="MFG6206081.1"/>
    <property type="molecule type" value="Genomic_DNA"/>
</dbReference>
<reference evidence="1 2" key="1">
    <citation type="submission" date="2024-10" db="EMBL/GenBank/DDBJ databases">
        <title>Whole genome of Pseudomonas sp Strain RB5.</title>
        <authorList>
            <person name="Selami N."/>
        </authorList>
    </citation>
    <scope>NUCLEOTIDE SEQUENCE [LARGE SCALE GENOMIC DNA]</scope>
    <source>
        <strain evidence="1 2">RB5</strain>
    </source>
</reference>
<dbReference type="RefSeq" id="WP_394507230.1">
    <property type="nucleotide sequence ID" value="NZ_JBIEIL010000008.1"/>
</dbReference>
<accession>A0ABW7DEQ9</accession>
<gene>
    <name evidence="1" type="ORF">ACGSLL_17095</name>
</gene>
<name>A0ABW7DEQ9_9PSED</name>
<dbReference type="Proteomes" id="UP001605918">
    <property type="component" value="Unassembled WGS sequence"/>
</dbReference>
<evidence type="ECO:0000313" key="1">
    <source>
        <dbReference type="EMBL" id="MFG6206081.1"/>
    </source>
</evidence>
<comment type="caution">
    <text evidence="1">The sequence shown here is derived from an EMBL/GenBank/DDBJ whole genome shotgun (WGS) entry which is preliminary data.</text>
</comment>
<protein>
    <submittedName>
        <fullName evidence="1">Uncharacterized protein</fullName>
    </submittedName>
</protein>
<sequence length="90" mass="9851">MPLSAVSLQKFAVLWEGRPDTRAIDLIEKGIIKGALAPVKLLHASKGTLFIAYDSMLGDGHYAEFVNAGQISHLALYMTAGRHYLLLILK</sequence>
<keyword evidence="2" id="KW-1185">Reference proteome</keyword>
<organism evidence="1 2">
    <name type="scientific">Pseudomonas retamae</name>
    <dbReference type="NCBI Taxonomy" id="702110"/>
    <lineage>
        <taxon>Bacteria</taxon>
        <taxon>Pseudomonadati</taxon>
        <taxon>Pseudomonadota</taxon>
        <taxon>Gammaproteobacteria</taxon>
        <taxon>Pseudomonadales</taxon>
        <taxon>Pseudomonadaceae</taxon>
        <taxon>Pseudomonas</taxon>
    </lineage>
</organism>
<proteinExistence type="predicted"/>